<proteinExistence type="predicted"/>
<reference evidence="1 2" key="1">
    <citation type="journal article" date="2018" name="Emerg. Microbes Infect.">
        <title>Genomic analysis of oral Campylobacter concisus strains identified a potential bacterial molecular marker associated with active Crohn's disease.</title>
        <authorList>
            <person name="Liu F."/>
            <person name="Ma R."/>
            <person name="Tay C.Y.A."/>
            <person name="Octavia S."/>
            <person name="Lan R."/>
            <person name="Chung H.K.L."/>
            <person name="Riordan S.M."/>
            <person name="Grimm M.C."/>
            <person name="Leong R.W."/>
            <person name="Tanaka M.M."/>
            <person name="Connor S."/>
            <person name="Zhang L."/>
        </authorList>
    </citation>
    <scope>NUCLEOTIDE SEQUENCE [LARGE SCALE GENOMIC DNA]</scope>
    <source>
        <strain evidence="1 2">H16O-S1</strain>
    </source>
</reference>
<reference evidence="1 2" key="2">
    <citation type="journal article" date="2020" name="Microb. Genom.">
        <title>Analysis of complete Campylobacter concisus genomes identifies genomospecies features, secretion systems and novel plasmids and their association with severe ulcerative colitis.</title>
        <authorList>
            <person name="Liu F."/>
            <person name="Chen S."/>
            <person name="Luu L.D.W."/>
            <person name="Lee S.A."/>
            <person name="Tay A.C.Y."/>
            <person name="Wu R."/>
            <person name="Riordan S.M."/>
            <person name="Lan R."/>
            <person name="Liu L."/>
            <person name="Zhang L."/>
        </authorList>
    </citation>
    <scope>NUCLEOTIDE SEQUENCE [LARGE SCALE GENOMIC DNA]</scope>
    <source>
        <strain evidence="1 2">H16O-S1</strain>
    </source>
</reference>
<dbReference type="Proteomes" id="UP000594571">
    <property type="component" value="Chromosome"/>
</dbReference>
<protein>
    <recommendedName>
        <fullName evidence="3">Lipoprotein</fullName>
    </recommendedName>
</protein>
<dbReference type="EMBL" id="CP049263">
    <property type="protein sequence ID" value="QPH97493.1"/>
    <property type="molecule type" value="Genomic_DNA"/>
</dbReference>
<accession>A0A7S9X4X9</accession>
<dbReference type="PROSITE" id="PS51257">
    <property type="entry name" value="PROKAR_LIPOPROTEIN"/>
    <property type="match status" value="1"/>
</dbReference>
<dbReference type="RefSeq" id="WP_107847790.1">
    <property type="nucleotide sequence ID" value="NZ_CP049234.1"/>
</dbReference>
<dbReference type="AlphaFoldDB" id="A0A7S9X4X9"/>
<evidence type="ECO:0008006" key="3">
    <source>
        <dbReference type="Google" id="ProtNLM"/>
    </source>
</evidence>
<evidence type="ECO:0000313" key="2">
    <source>
        <dbReference type="Proteomes" id="UP000594571"/>
    </source>
</evidence>
<name>A0A7S9X4X9_9BACT</name>
<sequence length="200" mass="22723">MKEILLAVVIAIGLSGCFAPLKPMYFKTKDKVVEYSFDDKGKLYEDGKLLGDYTNISRATQVLLRDDSGKSYVNFNVYKTKGVKSATIYLFQRGSEFSTIITKSNGDSICYSYMAGENLDISGFASVYNKQDILFSYTFEGTLYKKESKMQKINELYVSRSFLDANGGEEKSKVIRGEIIKLYASYKLKFIRDILSKECR</sequence>
<gene>
    <name evidence="1" type="ORF">CVS89_04280</name>
</gene>
<organism evidence="1 2">
    <name type="scientific">Campylobacter concisus</name>
    <dbReference type="NCBI Taxonomy" id="199"/>
    <lineage>
        <taxon>Bacteria</taxon>
        <taxon>Pseudomonadati</taxon>
        <taxon>Campylobacterota</taxon>
        <taxon>Epsilonproteobacteria</taxon>
        <taxon>Campylobacterales</taxon>
        <taxon>Campylobacteraceae</taxon>
        <taxon>Campylobacter</taxon>
    </lineage>
</organism>
<evidence type="ECO:0000313" key="1">
    <source>
        <dbReference type="EMBL" id="QPH97493.1"/>
    </source>
</evidence>